<dbReference type="AlphaFoldDB" id="M2SRA3"/>
<dbReference type="RefSeq" id="XP_007704484.1">
    <property type="nucleotide sequence ID" value="XM_007706294.1"/>
</dbReference>
<evidence type="ECO:0000313" key="2">
    <source>
        <dbReference type="Proteomes" id="UP000016934"/>
    </source>
</evidence>
<dbReference type="eggNOG" id="ENOG502STV9">
    <property type="taxonomic scope" value="Eukaryota"/>
</dbReference>
<dbReference type="EMBL" id="KB445652">
    <property type="protein sequence ID" value="EMD59606.1"/>
    <property type="molecule type" value="Genomic_DNA"/>
</dbReference>
<dbReference type="OMA" id="PPCTMGD"/>
<name>M2SRA3_COCSN</name>
<keyword evidence="2" id="KW-1185">Reference proteome</keyword>
<dbReference type="OrthoDB" id="3910171at2759"/>
<dbReference type="HOGENOM" id="CLU_1225328_0_0_1"/>
<sequence length="215" mass="23864">MATMFRHFSFDPVPRPAYAAYEAERAAMNVSPTSPAALLPQHPSRPPTPPCTMGDLALHLNHQTLRIDSSVACGSTRPPTPDSDCDRSLSPTTECVQEQPRPTYSRISASILRMQRQHTSRMQCTSSHARDISKLVQMIEAEKQCTVSLPSSTCPPTASSARDEAVDMDYDLAAKRIEATVATSMWRASDRRESSVRVTKTVRMRKRSRENAVCK</sequence>
<dbReference type="GeneID" id="19139831"/>
<dbReference type="KEGG" id="bsc:COCSADRAFT_40778"/>
<organism evidence="1 2">
    <name type="scientific">Cochliobolus sativus (strain ND90Pr / ATCC 201652)</name>
    <name type="common">Common root rot and spot blotch fungus</name>
    <name type="synonym">Bipolaris sorokiniana</name>
    <dbReference type="NCBI Taxonomy" id="665912"/>
    <lineage>
        <taxon>Eukaryota</taxon>
        <taxon>Fungi</taxon>
        <taxon>Dikarya</taxon>
        <taxon>Ascomycota</taxon>
        <taxon>Pezizomycotina</taxon>
        <taxon>Dothideomycetes</taxon>
        <taxon>Pleosporomycetidae</taxon>
        <taxon>Pleosporales</taxon>
        <taxon>Pleosporineae</taxon>
        <taxon>Pleosporaceae</taxon>
        <taxon>Bipolaris</taxon>
    </lineage>
</organism>
<accession>M2SRA3</accession>
<reference evidence="1 2" key="1">
    <citation type="journal article" date="2012" name="PLoS Pathog.">
        <title>Diverse lifestyles and strategies of plant pathogenesis encoded in the genomes of eighteen Dothideomycetes fungi.</title>
        <authorList>
            <person name="Ohm R.A."/>
            <person name="Feau N."/>
            <person name="Henrissat B."/>
            <person name="Schoch C.L."/>
            <person name="Horwitz B.A."/>
            <person name="Barry K.W."/>
            <person name="Condon B.J."/>
            <person name="Copeland A.C."/>
            <person name="Dhillon B."/>
            <person name="Glaser F."/>
            <person name="Hesse C.N."/>
            <person name="Kosti I."/>
            <person name="LaButti K."/>
            <person name="Lindquist E.A."/>
            <person name="Lucas S."/>
            <person name="Salamov A.A."/>
            <person name="Bradshaw R.E."/>
            <person name="Ciuffetti L."/>
            <person name="Hamelin R.C."/>
            <person name="Kema G.H.J."/>
            <person name="Lawrence C."/>
            <person name="Scott J.A."/>
            <person name="Spatafora J.W."/>
            <person name="Turgeon B.G."/>
            <person name="de Wit P.J.G.M."/>
            <person name="Zhong S."/>
            <person name="Goodwin S.B."/>
            <person name="Grigoriev I.V."/>
        </authorList>
    </citation>
    <scope>NUCLEOTIDE SEQUENCE [LARGE SCALE GENOMIC DNA]</scope>
    <source>
        <strain evidence="2">ND90Pr / ATCC 201652</strain>
    </source>
</reference>
<gene>
    <name evidence="1" type="ORF">COCSADRAFT_40778</name>
</gene>
<evidence type="ECO:0000313" key="1">
    <source>
        <dbReference type="EMBL" id="EMD59606.1"/>
    </source>
</evidence>
<protein>
    <submittedName>
        <fullName evidence="1">Uncharacterized protein</fullName>
    </submittedName>
</protein>
<dbReference type="Proteomes" id="UP000016934">
    <property type="component" value="Unassembled WGS sequence"/>
</dbReference>
<reference evidence="2" key="2">
    <citation type="journal article" date="2013" name="PLoS Genet.">
        <title>Comparative genome structure, secondary metabolite, and effector coding capacity across Cochliobolus pathogens.</title>
        <authorList>
            <person name="Condon B.J."/>
            <person name="Leng Y."/>
            <person name="Wu D."/>
            <person name="Bushley K.E."/>
            <person name="Ohm R.A."/>
            <person name="Otillar R."/>
            <person name="Martin J."/>
            <person name="Schackwitz W."/>
            <person name="Grimwood J."/>
            <person name="MohdZainudin N."/>
            <person name="Xue C."/>
            <person name="Wang R."/>
            <person name="Manning V.A."/>
            <person name="Dhillon B."/>
            <person name="Tu Z.J."/>
            <person name="Steffenson B.J."/>
            <person name="Salamov A."/>
            <person name="Sun H."/>
            <person name="Lowry S."/>
            <person name="LaButti K."/>
            <person name="Han J."/>
            <person name="Copeland A."/>
            <person name="Lindquist E."/>
            <person name="Barry K."/>
            <person name="Schmutz J."/>
            <person name="Baker S.E."/>
            <person name="Ciuffetti L.M."/>
            <person name="Grigoriev I.V."/>
            <person name="Zhong S."/>
            <person name="Turgeon B.G."/>
        </authorList>
    </citation>
    <scope>NUCLEOTIDE SEQUENCE [LARGE SCALE GENOMIC DNA]</scope>
    <source>
        <strain evidence="2">ND90Pr / ATCC 201652</strain>
    </source>
</reference>
<proteinExistence type="predicted"/>